<dbReference type="RefSeq" id="WP_071317913.1">
    <property type="nucleotide sequence ID" value="NZ_CP063356.2"/>
</dbReference>
<comment type="catalytic activity">
    <reaction evidence="1">
        <text>(4aS,6R)-4a-hydroxy-L-erythro-5,6,7,8-tetrahydrobiopterin = (6R)-L-erythro-6,7-dihydrobiopterin + H2O</text>
        <dbReference type="Rhea" id="RHEA:11920"/>
        <dbReference type="ChEBI" id="CHEBI:15377"/>
        <dbReference type="ChEBI" id="CHEBI:15642"/>
        <dbReference type="ChEBI" id="CHEBI:43120"/>
        <dbReference type="EC" id="4.2.1.96"/>
    </reaction>
</comment>
<reference evidence="6" key="4">
    <citation type="submission" date="2020-10" db="EMBL/GenBank/DDBJ databases">
        <authorList>
            <person name="Bassil N.M."/>
            <person name="Lloyd J.R."/>
        </authorList>
    </citation>
    <scope>NUCLEOTIDE SEQUENCE</scope>
    <source>
        <strain evidence="6">NB2006</strain>
    </source>
</reference>
<keyword evidence="4 6" id="KW-0456">Lyase</keyword>
<evidence type="ECO:0000256" key="1">
    <source>
        <dbReference type="ARBA" id="ARBA00001554"/>
    </source>
</evidence>
<dbReference type="PANTHER" id="PTHR12599">
    <property type="entry name" value="PTERIN-4-ALPHA-CARBINOLAMINE DEHYDRATASE"/>
    <property type="match status" value="1"/>
</dbReference>
<dbReference type="Gene3D" id="3.30.1360.20">
    <property type="entry name" value="Transcriptional coactivator/pterin dehydratase"/>
    <property type="match status" value="1"/>
</dbReference>
<dbReference type="Proteomes" id="UP000180175">
    <property type="component" value="Chromosome"/>
</dbReference>
<keyword evidence="7" id="KW-1185">Reference proteome</keyword>
<gene>
    <name evidence="6" type="ORF">AWH56_021140</name>
    <name evidence="5" type="ORF">AWH56_15305</name>
</gene>
<dbReference type="GO" id="GO:0008124">
    <property type="term" value="F:4-alpha-hydroxytetrahydrobiopterin dehydratase activity"/>
    <property type="evidence" value="ECO:0007669"/>
    <property type="project" value="UniProtKB-EC"/>
</dbReference>
<reference evidence="5 7" key="1">
    <citation type="submission" date="2016-10" db="EMBL/GenBank/DDBJ databases">
        <title>Draft genome sequences of four alkaliphilic bacteria belonging to the Anaerobacillus genus.</title>
        <authorList>
            <person name="Bassil N.M."/>
            <person name="Lloyd J.R."/>
        </authorList>
    </citation>
    <scope>NUCLEOTIDE SEQUENCE [LARGE SCALE GENOMIC DNA]</scope>
    <source>
        <strain evidence="5 7">NB2006</strain>
    </source>
</reference>
<dbReference type="InterPro" id="IPR036428">
    <property type="entry name" value="PCD_sf"/>
</dbReference>
<accession>A0A1S2LHD7</accession>
<dbReference type="KEGG" id="aia:AWH56_021140"/>
<reference evidence="6 7" key="2">
    <citation type="journal article" date="2017" name="Genome Announc.">
        <title>Draft Genome Sequences of Four Alkaliphilic Bacteria Belonging to the Anaerobacillus Genus.</title>
        <authorList>
            <person name="Bassil N.M."/>
            <person name="Lloyd J.R."/>
        </authorList>
    </citation>
    <scope>NUCLEOTIDE SEQUENCE [LARGE SCALE GENOMIC DNA]</scope>
    <source>
        <strain evidence="6 7">NB2006</strain>
    </source>
</reference>
<evidence type="ECO:0000256" key="4">
    <source>
        <dbReference type="ARBA" id="ARBA00023239"/>
    </source>
</evidence>
<dbReference type="GO" id="GO:0006729">
    <property type="term" value="P:tetrahydrobiopterin biosynthetic process"/>
    <property type="evidence" value="ECO:0007669"/>
    <property type="project" value="InterPro"/>
</dbReference>
<dbReference type="PANTHER" id="PTHR12599:SF0">
    <property type="entry name" value="PTERIN-4-ALPHA-CARBINOLAMINE DEHYDRATASE"/>
    <property type="match status" value="1"/>
</dbReference>
<evidence type="ECO:0000313" key="7">
    <source>
        <dbReference type="Proteomes" id="UP000180175"/>
    </source>
</evidence>
<dbReference type="SUPFAM" id="SSF55248">
    <property type="entry name" value="PCD-like"/>
    <property type="match status" value="1"/>
</dbReference>
<reference evidence="6 7" key="3">
    <citation type="journal article" date="2019" name="Int. J. Syst. Evol. Microbiol.">
        <title>Anaerobacillus isosaccharinicus sp. nov., an alkaliphilic bacterium which degrades isosaccharinic acid.</title>
        <authorList>
            <person name="Bassil N.M."/>
            <person name="Lloyd J.R."/>
        </authorList>
    </citation>
    <scope>NUCLEOTIDE SEQUENCE [LARGE SCALE GENOMIC DNA]</scope>
    <source>
        <strain evidence="6 7">NB2006</strain>
    </source>
</reference>
<dbReference type="EMBL" id="CP063356">
    <property type="protein sequence ID" value="QOY35179.1"/>
    <property type="molecule type" value="Genomic_DNA"/>
</dbReference>
<dbReference type="CDD" id="cd00488">
    <property type="entry name" value="PCD_DCoH"/>
    <property type="match status" value="1"/>
</dbReference>
<dbReference type="NCBIfam" id="NF002017">
    <property type="entry name" value="PRK00823.1-2"/>
    <property type="match status" value="1"/>
</dbReference>
<dbReference type="EMBL" id="LQXD01000132">
    <property type="protein sequence ID" value="OIJ11938.1"/>
    <property type="molecule type" value="Genomic_DNA"/>
</dbReference>
<dbReference type="InterPro" id="IPR001533">
    <property type="entry name" value="Pterin_deHydtase"/>
</dbReference>
<sequence>MEKLSEQEITHFLSKANDWNLVDEKWIEKKYRFKDYLTGIQFVQKVANASEEANHHPFISIDYKLVKIKLSSWNANGLTELDFKLAKEYDEFYQQCKLV</sequence>
<evidence type="ECO:0000256" key="3">
    <source>
        <dbReference type="ARBA" id="ARBA00013252"/>
    </source>
</evidence>
<dbReference type="AlphaFoldDB" id="A0A1S2LHD7"/>
<protein>
    <recommendedName>
        <fullName evidence="3">4a-hydroxytetrahydrobiopterin dehydratase</fullName>
        <ecNumber evidence="3">4.2.1.96</ecNumber>
    </recommendedName>
</protein>
<name>A0A1S2LHD7_9BACI</name>
<organism evidence="5 7">
    <name type="scientific">Anaerobacillus isosaccharinicus</name>
    <dbReference type="NCBI Taxonomy" id="1532552"/>
    <lineage>
        <taxon>Bacteria</taxon>
        <taxon>Bacillati</taxon>
        <taxon>Bacillota</taxon>
        <taxon>Bacilli</taxon>
        <taxon>Bacillales</taxon>
        <taxon>Bacillaceae</taxon>
        <taxon>Anaerobacillus</taxon>
    </lineage>
</organism>
<dbReference type="Pfam" id="PF01329">
    <property type="entry name" value="Pterin_4a"/>
    <property type="match status" value="1"/>
</dbReference>
<evidence type="ECO:0000313" key="5">
    <source>
        <dbReference type="EMBL" id="OIJ11938.1"/>
    </source>
</evidence>
<evidence type="ECO:0000256" key="2">
    <source>
        <dbReference type="ARBA" id="ARBA00006472"/>
    </source>
</evidence>
<comment type="similarity">
    <text evidence="2">Belongs to the pterin-4-alpha-carbinolamine dehydratase family.</text>
</comment>
<dbReference type="EC" id="4.2.1.96" evidence="3"/>
<proteinExistence type="inferred from homology"/>
<evidence type="ECO:0000313" key="6">
    <source>
        <dbReference type="EMBL" id="QOY35179.1"/>
    </source>
</evidence>
<dbReference type="OrthoDB" id="9800108at2"/>